<organism evidence="2 3">
    <name type="scientific">Cylindrobasidium torrendii FP15055 ss-10</name>
    <dbReference type="NCBI Taxonomy" id="1314674"/>
    <lineage>
        <taxon>Eukaryota</taxon>
        <taxon>Fungi</taxon>
        <taxon>Dikarya</taxon>
        <taxon>Basidiomycota</taxon>
        <taxon>Agaricomycotina</taxon>
        <taxon>Agaricomycetes</taxon>
        <taxon>Agaricomycetidae</taxon>
        <taxon>Agaricales</taxon>
        <taxon>Marasmiineae</taxon>
        <taxon>Physalacriaceae</taxon>
        <taxon>Cylindrobasidium</taxon>
    </lineage>
</organism>
<protein>
    <submittedName>
        <fullName evidence="2">Uncharacterized protein</fullName>
    </submittedName>
</protein>
<evidence type="ECO:0000313" key="3">
    <source>
        <dbReference type="Proteomes" id="UP000054007"/>
    </source>
</evidence>
<dbReference type="Proteomes" id="UP000054007">
    <property type="component" value="Unassembled WGS sequence"/>
</dbReference>
<feature type="region of interest" description="Disordered" evidence="1">
    <location>
        <begin position="102"/>
        <end position="129"/>
    </location>
</feature>
<name>A0A0D7B5R8_9AGAR</name>
<dbReference type="OrthoDB" id="204784at2759"/>
<gene>
    <name evidence="2" type="ORF">CYLTODRAFT_423977</name>
</gene>
<evidence type="ECO:0000313" key="2">
    <source>
        <dbReference type="EMBL" id="KIY65837.1"/>
    </source>
</evidence>
<proteinExistence type="predicted"/>
<feature type="compositionally biased region" description="Acidic residues" evidence="1">
    <location>
        <begin position="50"/>
        <end position="62"/>
    </location>
</feature>
<reference evidence="2 3" key="1">
    <citation type="journal article" date="2015" name="Fungal Genet. Biol.">
        <title>Evolution of novel wood decay mechanisms in Agaricales revealed by the genome sequences of Fistulina hepatica and Cylindrobasidium torrendii.</title>
        <authorList>
            <person name="Floudas D."/>
            <person name="Held B.W."/>
            <person name="Riley R."/>
            <person name="Nagy L.G."/>
            <person name="Koehler G."/>
            <person name="Ransdell A.S."/>
            <person name="Younus H."/>
            <person name="Chow J."/>
            <person name="Chiniquy J."/>
            <person name="Lipzen A."/>
            <person name="Tritt A."/>
            <person name="Sun H."/>
            <person name="Haridas S."/>
            <person name="LaButti K."/>
            <person name="Ohm R.A."/>
            <person name="Kues U."/>
            <person name="Blanchette R.A."/>
            <person name="Grigoriev I.V."/>
            <person name="Minto R.E."/>
            <person name="Hibbett D.S."/>
        </authorList>
    </citation>
    <scope>NUCLEOTIDE SEQUENCE [LARGE SCALE GENOMIC DNA]</scope>
    <source>
        <strain evidence="2 3">FP15055 ss-10</strain>
    </source>
</reference>
<feature type="compositionally biased region" description="Acidic residues" evidence="1">
    <location>
        <begin position="118"/>
        <end position="129"/>
    </location>
</feature>
<evidence type="ECO:0000256" key="1">
    <source>
        <dbReference type="SAM" id="MobiDB-lite"/>
    </source>
</evidence>
<sequence length="274" mass="30718">MRTAFANFVAQYYPRIQHDNPLDGRRMWLLRAANLFWESNPAKPVTGAGDEADNEVSAEDEDPIDQVIDNVAGGVVLRTDFSNEEAWQAFLARLKVAESEHKENNGVPDAAAQAAAAGEDEDAEEEEEESVLVKVIDASVPEERGLFDGISNLRALRLFNDVDIRPTQPVPEGQKRVSTPHRLVDRGGWQEVYSGITLWIYDERSNTDQCLRLVSGEGDTYGTATGDSWRAQVTHVYDLQFNMTFFGMQINFGGLDRWDTSERNRNLHEADALI</sequence>
<accession>A0A0D7B5R8</accession>
<keyword evidence="3" id="KW-1185">Reference proteome</keyword>
<feature type="region of interest" description="Disordered" evidence="1">
    <location>
        <begin position="40"/>
        <end position="62"/>
    </location>
</feature>
<dbReference type="AlphaFoldDB" id="A0A0D7B5R8"/>
<dbReference type="EMBL" id="KN880575">
    <property type="protein sequence ID" value="KIY65837.1"/>
    <property type="molecule type" value="Genomic_DNA"/>
</dbReference>
<dbReference type="STRING" id="1314674.A0A0D7B5R8"/>